<dbReference type="AlphaFoldDB" id="A0A3M2X4N1"/>
<comment type="caution">
    <text evidence="2">The sequence shown here is derived from an EMBL/GenBank/DDBJ whole genome shotgun (WGS) entry which is preliminary data.</text>
</comment>
<dbReference type="Pfam" id="PF24705">
    <property type="entry name" value="DUF7668"/>
    <property type="match status" value="1"/>
</dbReference>
<dbReference type="Proteomes" id="UP000282378">
    <property type="component" value="Unassembled WGS sequence"/>
</dbReference>
<evidence type="ECO:0000313" key="3">
    <source>
        <dbReference type="Proteomes" id="UP000282378"/>
    </source>
</evidence>
<reference evidence="2 3" key="1">
    <citation type="submission" date="2018-08" db="EMBL/GenBank/DDBJ databases">
        <title>Recombination of ecologically and evolutionarily significant loci maintains genetic cohesion in the Pseudomonas syringae species complex.</title>
        <authorList>
            <person name="Dillon M."/>
            <person name="Thakur S."/>
            <person name="Almeida R.N.D."/>
            <person name="Weir B.S."/>
            <person name="Guttman D.S."/>
        </authorList>
    </citation>
    <scope>NUCLEOTIDE SEQUENCE [LARGE SCALE GENOMIC DNA]</scope>
    <source>
        <strain evidence="2 3">88_10</strain>
    </source>
</reference>
<evidence type="ECO:0000259" key="1">
    <source>
        <dbReference type="Pfam" id="PF24705"/>
    </source>
</evidence>
<dbReference type="EMBL" id="RBNL01003070">
    <property type="protein sequence ID" value="RML58750.1"/>
    <property type="molecule type" value="Genomic_DNA"/>
</dbReference>
<gene>
    <name evidence="2" type="ORF">APX70_04547</name>
</gene>
<accession>A0A3M2X4N1</accession>
<sequence>MLEYGRTLTSPPDSFMEKAYIYEYQDGSGLKIDVPLWTTEEGMSDLTLSLELIHEGENEKLQMSDLHVL</sequence>
<feature type="domain" description="DUF7668" evidence="1">
    <location>
        <begin position="3"/>
        <end position="69"/>
    </location>
</feature>
<evidence type="ECO:0000313" key="2">
    <source>
        <dbReference type="EMBL" id="RML58750.1"/>
    </source>
</evidence>
<dbReference type="InterPro" id="IPR056085">
    <property type="entry name" value="DUF7668"/>
</dbReference>
<proteinExistence type="predicted"/>
<name>A0A3M2X4N1_PSEYM</name>
<organism evidence="2 3">
    <name type="scientific">Pseudomonas syringae pv. maculicola</name>
    <dbReference type="NCBI Taxonomy" id="59511"/>
    <lineage>
        <taxon>Bacteria</taxon>
        <taxon>Pseudomonadati</taxon>
        <taxon>Pseudomonadota</taxon>
        <taxon>Gammaproteobacteria</taxon>
        <taxon>Pseudomonadales</taxon>
        <taxon>Pseudomonadaceae</taxon>
        <taxon>Pseudomonas</taxon>
    </lineage>
</organism>
<protein>
    <recommendedName>
        <fullName evidence="1">DUF7668 domain-containing protein</fullName>
    </recommendedName>
</protein>